<protein>
    <submittedName>
        <fullName evidence="3">Cell division protein ZapE</fullName>
    </submittedName>
</protein>
<keyword evidence="2" id="KW-0067">ATP-binding</keyword>
<dbReference type="PANTHER" id="PTHR12169">
    <property type="entry name" value="ATPASE N2B"/>
    <property type="match status" value="1"/>
</dbReference>
<dbReference type="InterPro" id="IPR005654">
    <property type="entry name" value="ATPase_AFG1-like"/>
</dbReference>
<dbReference type="InterPro" id="IPR027417">
    <property type="entry name" value="P-loop_NTPase"/>
</dbReference>
<dbReference type="AlphaFoldDB" id="A0A840VBY5"/>
<dbReference type="Pfam" id="PF03969">
    <property type="entry name" value="AFG1_ATPase"/>
    <property type="match status" value="1"/>
</dbReference>
<dbReference type="GO" id="GO:0005524">
    <property type="term" value="F:ATP binding"/>
    <property type="evidence" value="ECO:0007669"/>
    <property type="project" value="UniProtKB-KW"/>
</dbReference>
<dbReference type="GO" id="GO:0016887">
    <property type="term" value="F:ATP hydrolysis activity"/>
    <property type="evidence" value="ECO:0007669"/>
    <property type="project" value="InterPro"/>
</dbReference>
<name>A0A840VBY5_9PROT</name>
<dbReference type="Proteomes" id="UP000553706">
    <property type="component" value="Unassembled WGS sequence"/>
</dbReference>
<dbReference type="PANTHER" id="PTHR12169:SF6">
    <property type="entry name" value="AFG1-LIKE ATPASE"/>
    <property type="match status" value="1"/>
</dbReference>
<evidence type="ECO:0000313" key="4">
    <source>
        <dbReference type="Proteomes" id="UP000553706"/>
    </source>
</evidence>
<keyword evidence="4" id="KW-1185">Reference proteome</keyword>
<dbReference type="GO" id="GO:0005737">
    <property type="term" value="C:cytoplasm"/>
    <property type="evidence" value="ECO:0007669"/>
    <property type="project" value="TreeGrafter"/>
</dbReference>
<comment type="caution">
    <text evidence="3">The sequence shown here is derived from an EMBL/GenBank/DDBJ whole genome shotgun (WGS) entry which is preliminary data.</text>
</comment>
<reference evidence="3 4" key="1">
    <citation type="submission" date="2020-08" db="EMBL/GenBank/DDBJ databases">
        <title>Genomic Encyclopedia of Type Strains, Phase IV (KMG-IV): sequencing the most valuable type-strain genomes for metagenomic binning, comparative biology and taxonomic classification.</title>
        <authorList>
            <person name="Goeker M."/>
        </authorList>
    </citation>
    <scope>NUCLEOTIDE SEQUENCE [LARGE SCALE GENOMIC DNA]</scope>
    <source>
        <strain evidence="3 4">DSM 27026</strain>
    </source>
</reference>
<organism evidence="3 4">
    <name type="scientific">Acidocella aromatica</name>
    <dbReference type="NCBI Taxonomy" id="1303579"/>
    <lineage>
        <taxon>Bacteria</taxon>
        <taxon>Pseudomonadati</taxon>
        <taxon>Pseudomonadota</taxon>
        <taxon>Alphaproteobacteria</taxon>
        <taxon>Acetobacterales</taxon>
        <taxon>Acidocellaceae</taxon>
        <taxon>Acidocella</taxon>
    </lineage>
</organism>
<dbReference type="Gene3D" id="3.40.50.300">
    <property type="entry name" value="P-loop containing nucleotide triphosphate hydrolases"/>
    <property type="match status" value="1"/>
</dbReference>
<keyword evidence="1" id="KW-0547">Nucleotide-binding</keyword>
<evidence type="ECO:0000256" key="1">
    <source>
        <dbReference type="ARBA" id="ARBA00022741"/>
    </source>
</evidence>
<sequence length="384" mass="42606">MSSASSTVTGVIPAYRARIAAGTIVYDPAQAAAAERLQDLWSKLRGYNPSPLPSTSNSGFLSRLLRRKPVDETQDHPNGLYIVGEVGRGKSMLMDLFFEAAEVPRKKRIHFHEFMQQTHRRFHAIKRAHPEISDPIPPLADEIAGEAALLCFDEFQVHDIVDAMILGRLFEALFARHVVVVATSNTIPDDLYKGKPGRDAFLPFIALIKQKLDVLVLESAQDYRRGRLHGLRAWYVPADSRADAALDKVFSTLTEGDKVRADTLTIQGRKLTVPLAGAGAARFDFHALCGVALGPGDYLALATHYHTLVIDGVPRLSPDNFDEARRFVTLIDALYEHRVKLYASAAAFPDELYRSGEGAQIFERTASRLEEMQSETYLALPHLT</sequence>
<accession>A0A840VBY5</accession>
<dbReference type="GO" id="GO:0051301">
    <property type="term" value="P:cell division"/>
    <property type="evidence" value="ECO:0007669"/>
    <property type="project" value="UniProtKB-KW"/>
</dbReference>
<keyword evidence="3" id="KW-0132">Cell division</keyword>
<evidence type="ECO:0000256" key="2">
    <source>
        <dbReference type="ARBA" id="ARBA00022840"/>
    </source>
</evidence>
<dbReference type="NCBIfam" id="NF040713">
    <property type="entry name" value="ZapE"/>
    <property type="match status" value="1"/>
</dbReference>
<proteinExistence type="predicted"/>
<dbReference type="RefSeq" id="WP_183266159.1">
    <property type="nucleotide sequence ID" value="NZ_JACHFJ010000004.1"/>
</dbReference>
<keyword evidence="3" id="KW-0131">Cell cycle</keyword>
<dbReference type="SUPFAM" id="SSF52540">
    <property type="entry name" value="P-loop containing nucleoside triphosphate hydrolases"/>
    <property type="match status" value="1"/>
</dbReference>
<gene>
    <name evidence="3" type="ORF">HNP71_001402</name>
</gene>
<evidence type="ECO:0000313" key="3">
    <source>
        <dbReference type="EMBL" id="MBB5373144.1"/>
    </source>
</evidence>
<dbReference type="EMBL" id="JACHFJ010000004">
    <property type="protein sequence ID" value="MBB5373144.1"/>
    <property type="molecule type" value="Genomic_DNA"/>
</dbReference>